<proteinExistence type="predicted"/>
<accession>A0A0N8R0S6</accession>
<dbReference type="Proteomes" id="UP000183042">
    <property type="component" value="Unassembled WGS sequence"/>
</dbReference>
<sequence>MSIGKLDNSSASAAALKPELEEQEGSATRGDADWFKAALQKTEPTEAAGSFSEQVMNPLTRKALSLEDMSKDAGKALREASLDSDPMKFMEASRALSSYYLQTSLSVKMISKGSQALDKLTNMQ</sequence>
<comment type="caution">
    <text evidence="2">The sequence shown here is derived from an EMBL/GenBank/DDBJ whole genome shotgun (WGS) entry which is preliminary data.</text>
</comment>
<dbReference type="GO" id="GO:0030254">
    <property type="term" value="P:protein secretion by the type III secretion system"/>
    <property type="evidence" value="ECO:0007669"/>
    <property type="project" value="InterPro"/>
</dbReference>
<feature type="region of interest" description="Disordered" evidence="1">
    <location>
        <begin position="1"/>
        <end position="33"/>
    </location>
</feature>
<dbReference type="RefSeq" id="WP_010427586.1">
    <property type="nucleotide sequence ID" value="NZ_CP053030.1"/>
</dbReference>
<gene>
    <name evidence="2" type="ORF">ALO92_03061</name>
    <name evidence="3" type="ORF">SAMN05216596_102109</name>
</gene>
<protein>
    <submittedName>
        <fullName evidence="2">HrpB</fullName>
    </submittedName>
    <submittedName>
        <fullName evidence="3">Type III secretion system major needle protein, YscF/MxiH/PrgI family</fullName>
    </submittedName>
</protein>
<dbReference type="Proteomes" id="UP000050411">
    <property type="component" value="Unassembled WGS sequence"/>
</dbReference>
<reference evidence="2 4" key="1">
    <citation type="submission" date="2015-09" db="EMBL/GenBank/DDBJ databases">
        <title>Genome announcement of multiple Pseudomonas syringae strains.</title>
        <authorList>
            <person name="Thakur S."/>
            <person name="Wang P.W."/>
            <person name="Gong Y."/>
            <person name="Weir B.S."/>
            <person name="Guttman D.S."/>
        </authorList>
    </citation>
    <scope>NUCLEOTIDE SEQUENCE [LARGE SCALE GENOMIC DNA]</scope>
    <source>
        <strain evidence="2 4">ICMP19117</strain>
    </source>
</reference>
<dbReference type="PATRIC" id="fig|200452.3.peg.3675"/>
<evidence type="ECO:0000256" key="1">
    <source>
        <dbReference type="SAM" id="MobiDB-lite"/>
    </source>
</evidence>
<dbReference type="GeneID" id="65074662"/>
<dbReference type="AlphaFoldDB" id="A0A0N8R0S6"/>
<evidence type="ECO:0000313" key="3">
    <source>
        <dbReference type="EMBL" id="SDO88001.1"/>
    </source>
</evidence>
<reference evidence="3 5" key="2">
    <citation type="submission" date="2016-10" db="EMBL/GenBank/DDBJ databases">
        <authorList>
            <person name="Varghese N."/>
            <person name="Submissions S."/>
        </authorList>
    </citation>
    <scope>NUCLEOTIDE SEQUENCE [LARGE SCALE GENOMIC DNA]</scope>
    <source>
        <strain evidence="3 5">DSM 14939</strain>
    </source>
</reference>
<evidence type="ECO:0000313" key="2">
    <source>
        <dbReference type="EMBL" id="KPW82014.1"/>
    </source>
</evidence>
<dbReference type="EMBL" id="LJQB01000086">
    <property type="protein sequence ID" value="KPW82014.1"/>
    <property type="molecule type" value="Genomic_DNA"/>
</dbReference>
<dbReference type="Pfam" id="PF17001">
    <property type="entry name" value="T3SS_basalb_I"/>
    <property type="match status" value="1"/>
</dbReference>
<evidence type="ECO:0000313" key="4">
    <source>
        <dbReference type="Proteomes" id="UP000050411"/>
    </source>
</evidence>
<dbReference type="EMBL" id="FNJH01000002">
    <property type="protein sequence ID" value="SDO88001.1"/>
    <property type="molecule type" value="Genomic_DNA"/>
</dbReference>
<keyword evidence="5" id="KW-1185">Reference proteome</keyword>
<evidence type="ECO:0000313" key="5">
    <source>
        <dbReference type="Proteomes" id="UP000183042"/>
    </source>
</evidence>
<dbReference type="InterPro" id="IPR012670">
    <property type="entry name" value="T3SS_YscI/HrpB"/>
</dbReference>
<name>A0A0N8R0S6_9PSED</name>
<organism evidence="2 4">
    <name type="scientific">Pseudomonas congelans</name>
    <dbReference type="NCBI Taxonomy" id="200452"/>
    <lineage>
        <taxon>Bacteria</taxon>
        <taxon>Pseudomonadati</taxon>
        <taxon>Pseudomonadota</taxon>
        <taxon>Gammaproteobacteria</taxon>
        <taxon>Pseudomonadales</taxon>
        <taxon>Pseudomonadaceae</taxon>
        <taxon>Pseudomonas</taxon>
    </lineage>
</organism>